<feature type="short sequence motif" description="GXGXXG" evidence="4">
    <location>
        <begin position="11"/>
        <end position="16"/>
    </location>
</feature>
<dbReference type="PANTHER" id="PTHR14226">
    <property type="entry name" value="NEUROPATHY TARGET ESTERASE/SWISS CHEESE D.MELANOGASTER"/>
    <property type="match status" value="1"/>
</dbReference>
<organism evidence="6">
    <name type="scientific">uncultured Mycobacteriales bacterium</name>
    <dbReference type="NCBI Taxonomy" id="581187"/>
    <lineage>
        <taxon>Bacteria</taxon>
        <taxon>Bacillati</taxon>
        <taxon>Actinomycetota</taxon>
        <taxon>Actinomycetes</taxon>
        <taxon>Mycobacteriales</taxon>
        <taxon>environmental samples</taxon>
    </lineage>
</organism>
<dbReference type="GO" id="GO:0006508">
    <property type="term" value="P:proteolysis"/>
    <property type="evidence" value="ECO:0007669"/>
    <property type="project" value="UniProtKB-KW"/>
</dbReference>
<name>A0A6J4HAK3_9ACTN</name>
<feature type="short sequence motif" description="DGA/G" evidence="4">
    <location>
        <begin position="164"/>
        <end position="166"/>
    </location>
</feature>
<dbReference type="AlphaFoldDB" id="A0A6J4HAK3"/>
<keyword evidence="6" id="KW-0645">Protease</keyword>
<evidence type="ECO:0000256" key="4">
    <source>
        <dbReference type="PROSITE-ProRule" id="PRU01161"/>
    </source>
</evidence>
<dbReference type="GO" id="GO:0016042">
    <property type="term" value="P:lipid catabolic process"/>
    <property type="evidence" value="ECO:0007669"/>
    <property type="project" value="UniProtKB-UniRule"/>
</dbReference>
<proteinExistence type="predicted"/>
<dbReference type="InterPro" id="IPR016035">
    <property type="entry name" value="Acyl_Trfase/lysoPLipase"/>
</dbReference>
<dbReference type="PANTHER" id="PTHR14226:SF57">
    <property type="entry name" value="BLR7027 PROTEIN"/>
    <property type="match status" value="1"/>
</dbReference>
<evidence type="ECO:0000256" key="2">
    <source>
        <dbReference type="ARBA" id="ARBA00022963"/>
    </source>
</evidence>
<reference evidence="6" key="1">
    <citation type="submission" date="2020-02" db="EMBL/GenBank/DDBJ databases">
        <authorList>
            <person name="Meier V. D."/>
        </authorList>
    </citation>
    <scope>NUCLEOTIDE SEQUENCE</scope>
    <source>
        <strain evidence="6">AVDCRST_MAG41</strain>
    </source>
</reference>
<evidence type="ECO:0000256" key="3">
    <source>
        <dbReference type="ARBA" id="ARBA00023098"/>
    </source>
</evidence>
<sequence>MAGPVAFVLGGGGLLGAHEVGMLRALLEAGVRPDLVVGTSVGALNGVVVAEDPTPEAARRLSELWLDLDSSDLFSGSVLGRLGNLARTRTSLHTDEPLRTALEGQLRARTFAELAVRFECVAASIERAAEHWFTEGPLVDAVLASCAVPGLLPPVRVGDGTYLDGGLVHSIPVGRAVALGAETVYVLQVGRIEQPLTAPRLPWQVGLVAFEVARRHRFAADMAALPAGVTAHVLPTGAPEKAPDLRSQLRYRDRSGIADRIAGSYEATAAYLAQR</sequence>
<feature type="domain" description="PNPLA" evidence="5">
    <location>
        <begin position="7"/>
        <end position="177"/>
    </location>
</feature>
<feature type="short sequence motif" description="GXSXG" evidence="4">
    <location>
        <begin position="38"/>
        <end position="42"/>
    </location>
</feature>
<dbReference type="Gene3D" id="3.40.1090.10">
    <property type="entry name" value="Cytosolic phospholipase A2 catalytic domain"/>
    <property type="match status" value="2"/>
</dbReference>
<feature type="active site" description="Proton acceptor" evidence="4">
    <location>
        <position position="164"/>
    </location>
</feature>
<evidence type="ECO:0000256" key="1">
    <source>
        <dbReference type="ARBA" id="ARBA00022801"/>
    </source>
</evidence>
<evidence type="ECO:0000313" key="6">
    <source>
        <dbReference type="EMBL" id="CAA9219275.1"/>
    </source>
</evidence>
<keyword evidence="3 4" id="KW-0443">Lipid metabolism</keyword>
<keyword evidence="1 4" id="KW-0378">Hydrolase</keyword>
<feature type="active site" description="Nucleophile" evidence="4">
    <location>
        <position position="40"/>
    </location>
</feature>
<protein>
    <submittedName>
        <fullName evidence="6">Serine protease</fullName>
    </submittedName>
</protein>
<dbReference type="InterPro" id="IPR002641">
    <property type="entry name" value="PNPLA_dom"/>
</dbReference>
<dbReference type="GO" id="GO:0008233">
    <property type="term" value="F:peptidase activity"/>
    <property type="evidence" value="ECO:0007669"/>
    <property type="project" value="UniProtKB-KW"/>
</dbReference>
<dbReference type="EMBL" id="CADCTP010000039">
    <property type="protein sequence ID" value="CAA9219275.1"/>
    <property type="molecule type" value="Genomic_DNA"/>
</dbReference>
<dbReference type="InterPro" id="IPR050301">
    <property type="entry name" value="NTE"/>
</dbReference>
<dbReference type="Pfam" id="PF01734">
    <property type="entry name" value="Patatin"/>
    <property type="match status" value="1"/>
</dbReference>
<evidence type="ECO:0000259" key="5">
    <source>
        <dbReference type="PROSITE" id="PS51635"/>
    </source>
</evidence>
<keyword evidence="2 4" id="KW-0442">Lipid degradation</keyword>
<dbReference type="SUPFAM" id="SSF52151">
    <property type="entry name" value="FabD/lysophospholipase-like"/>
    <property type="match status" value="1"/>
</dbReference>
<gene>
    <name evidence="6" type="ORF">AVDCRST_MAG41-425</name>
</gene>
<accession>A0A6J4HAK3</accession>
<dbReference type="PROSITE" id="PS51635">
    <property type="entry name" value="PNPLA"/>
    <property type="match status" value="1"/>
</dbReference>